<dbReference type="InterPro" id="IPR052002">
    <property type="entry name" value="Even-skipped_HD"/>
</dbReference>
<evidence type="ECO:0000256" key="7">
    <source>
        <dbReference type="PROSITE-ProRule" id="PRU00108"/>
    </source>
</evidence>
<dbReference type="InterPro" id="IPR017970">
    <property type="entry name" value="Homeobox_CS"/>
</dbReference>
<feature type="DNA-binding region" description="Homeobox" evidence="7">
    <location>
        <begin position="61"/>
        <end position="120"/>
    </location>
</feature>
<dbReference type="InterPro" id="IPR009057">
    <property type="entry name" value="Homeodomain-like_sf"/>
</dbReference>
<dbReference type="InterPro" id="IPR000047">
    <property type="entry name" value="HTH_motif"/>
</dbReference>
<evidence type="ECO:0000256" key="4">
    <source>
        <dbReference type="ARBA" id="ARBA00023155"/>
    </source>
</evidence>
<evidence type="ECO:0000256" key="2">
    <source>
        <dbReference type="ARBA" id="ARBA00022473"/>
    </source>
</evidence>
<dbReference type="InterPro" id="IPR020479">
    <property type="entry name" value="HD_metazoa"/>
</dbReference>
<comment type="subcellular location">
    <subcellularLocation>
        <location evidence="1 7 8">Nucleus</location>
    </subcellularLocation>
</comment>
<keyword evidence="3 7" id="KW-0238">DNA-binding</keyword>
<dbReference type="PRINTS" id="PR00024">
    <property type="entry name" value="HOMEOBOX"/>
</dbReference>
<organism evidence="11">
    <name type="scientific">Membranipora membranacea</name>
    <name type="common">Sea mat</name>
    <dbReference type="NCBI Taxonomy" id="95170"/>
    <lineage>
        <taxon>Eukaryota</taxon>
        <taxon>Metazoa</taxon>
        <taxon>Spiralia</taxon>
        <taxon>Lophotrochozoa</taxon>
        <taxon>Bryozoa</taxon>
        <taxon>Gymnolaemata</taxon>
        <taxon>Cheilostomatida</taxon>
        <taxon>Malacostegina</taxon>
        <taxon>Membraniporoidea</taxon>
        <taxon>Membraniporidae</taxon>
        <taxon>Membranipora</taxon>
    </lineage>
</organism>
<sequence>MLAEVDTTSYLPAHKMAGVDRYPDTTSPISSNSCHSSEGEEKPYHISSGLKANDSLQDDSIRRYRTAFTREQLNLLEKEFLKENYVSRPKRCELASKLGLPESTIKVWFQNRRMKDKRQRMTVAWPYGLADPGIYAYLMTAAAHANMNGYPYPALQSAVQSVTPFNPYYPAAPPASRPSPYPTYNHAAAVRDSLLHKSNSLLDTMSSLSQASLLQQSIAKHTPNLSPTSTLNQHSLSQASLTHQTAGLVTVSPPVLGLPNGLTPNLFQPFKE</sequence>
<evidence type="ECO:0000256" key="6">
    <source>
        <dbReference type="ARBA" id="ARBA00038449"/>
    </source>
</evidence>
<feature type="domain" description="Homeobox" evidence="10">
    <location>
        <begin position="59"/>
        <end position="119"/>
    </location>
</feature>
<feature type="compositionally biased region" description="Polar residues" evidence="9">
    <location>
        <begin position="24"/>
        <end position="36"/>
    </location>
</feature>
<dbReference type="SUPFAM" id="SSF46689">
    <property type="entry name" value="Homeodomain-like"/>
    <property type="match status" value="1"/>
</dbReference>
<dbReference type="PANTHER" id="PTHR46294">
    <property type="entry name" value="SEGMENTATION PROTEIN EVEN-SKIPPED"/>
    <property type="match status" value="1"/>
</dbReference>
<dbReference type="CDD" id="cd00086">
    <property type="entry name" value="homeodomain"/>
    <property type="match status" value="1"/>
</dbReference>
<evidence type="ECO:0000256" key="5">
    <source>
        <dbReference type="ARBA" id="ARBA00023242"/>
    </source>
</evidence>
<evidence type="ECO:0000256" key="3">
    <source>
        <dbReference type="ARBA" id="ARBA00023125"/>
    </source>
</evidence>
<dbReference type="Pfam" id="PF00046">
    <property type="entry name" value="Homeodomain"/>
    <property type="match status" value="1"/>
</dbReference>
<protein>
    <submittedName>
        <fullName evidence="11">Even-skipped</fullName>
    </submittedName>
</protein>
<reference evidence="11" key="1">
    <citation type="journal article" date="2017" name="BMC Biol.">
        <title>Cleavage modification did not alter blastomere fates during bryozoan evolution.</title>
        <authorList>
            <person name="Vellutini B.C."/>
            <person name="Martin-Duran J.M."/>
            <person name="Hejnol A."/>
        </authorList>
    </citation>
    <scope>NUCLEOTIDE SEQUENCE</scope>
</reference>
<dbReference type="SMART" id="SM00389">
    <property type="entry name" value="HOX"/>
    <property type="match status" value="1"/>
</dbReference>
<keyword evidence="2" id="KW-0217">Developmental protein</keyword>
<dbReference type="PANTHER" id="PTHR46294:SF4">
    <property type="entry name" value="SEGMENTATION PROTEIN EVEN-SKIPPED"/>
    <property type="match status" value="1"/>
</dbReference>
<dbReference type="AlphaFoldDB" id="A0A1W6AZI1"/>
<dbReference type="GO" id="GO:0005634">
    <property type="term" value="C:nucleus"/>
    <property type="evidence" value="ECO:0007669"/>
    <property type="project" value="UniProtKB-SubCell"/>
</dbReference>
<dbReference type="GO" id="GO:0000978">
    <property type="term" value="F:RNA polymerase II cis-regulatory region sequence-specific DNA binding"/>
    <property type="evidence" value="ECO:0007669"/>
    <property type="project" value="TreeGrafter"/>
</dbReference>
<feature type="region of interest" description="Disordered" evidence="9">
    <location>
        <begin position="21"/>
        <end position="51"/>
    </location>
</feature>
<dbReference type="PROSITE" id="PS00027">
    <property type="entry name" value="HOMEOBOX_1"/>
    <property type="match status" value="1"/>
</dbReference>
<accession>A0A1W6AZI1</accession>
<evidence type="ECO:0000256" key="9">
    <source>
        <dbReference type="SAM" id="MobiDB-lite"/>
    </source>
</evidence>
<comment type="similarity">
    <text evidence="6">Belongs to the even-skipped homeobox family.</text>
</comment>
<evidence type="ECO:0000313" key="11">
    <source>
        <dbReference type="EMBL" id="ARJ36942.1"/>
    </source>
</evidence>
<keyword evidence="4 7" id="KW-0371">Homeobox</keyword>
<dbReference type="PROSITE" id="PS50071">
    <property type="entry name" value="HOMEOBOX_2"/>
    <property type="match status" value="1"/>
</dbReference>
<dbReference type="GO" id="GO:0000981">
    <property type="term" value="F:DNA-binding transcription factor activity, RNA polymerase II-specific"/>
    <property type="evidence" value="ECO:0007669"/>
    <property type="project" value="InterPro"/>
</dbReference>
<proteinExistence type="evidence at transcript level"/>
<dbReference type="InterPro" id="IPR001356">
    <property type="entry name" value="HD"/>
</dbReference>
<name>A0A1W6AZI1_MEMME</name>
<dbReference type="PRINTS" id="PR00031">
    <property type="entry name" value="HTHREPRESSR"/>
</dbReference>
<evidence type="ECO:0000259" key="10">
    <source>
        <dbReference type="PROSITE" id="PS50071"/>
    </source>
</evidence>
<keyword evidence="5 7" id="KW-0539">Nucleus</keyword>
<evidence type="ECO:0000256" key="1">
    <source>
        <dbReference type="ARBA" id="ARBA00004123"/>
    </source>
</evidence>
<evidence type="ECO:0000256" key="8">
    <source>
        <dbReference type="RuleBase" id="RU000682"/>
    </source>
</evidence>
<gene>
    <name evidence="11" type="primary">evx</name>
</gene>
<dbReference type="EMBL" id="KY565383">
    <property type="protein sequence ID" value="ARJ36942.1"/>
    <property type="molecule type" value="mRNA"/>
</dbReference>
<dbReference type="Gene3D" id="1.10.10.60">
    <property type="entry name" value="Homeodomain-like"/>
    <property type="match status" value="1"/>
</dbReference>